<feature type="region of interest" description="Disordered" evidence="8">
    <location>
        <begin position="1474"/>
        <end position="1582"/>
    </location>
</feature>
<feature type="region of interest" description="Disordered" evidence="8">
    <location>
        <begin position="77"/>
        <end position="96"/>
    </location>
</feature>
<dbReference type="SUPFAM" id="SSF48371">
    <property type="entry name" value="ARM repeat"/>
    <property type="match status" value="1"/>
</dbReference>
<dbReference type="Pfam" id="PF15787">
    <property type="entry name" value="DUF4704"/>
    <property type="match status" value="1"/>
</dbReference>
<comment type="caution">
    <text evidence="11">The sequence shown here is derived from an EMBL/GenBank/DDBJ whole genome shotgun (WGS) entry which is preliminary data.</text>
</comment>
<evidence type="ECO:0000256" key="7">
    <source>
        <dbReference type="PROSITE-ProRule" id="PRU00221"/>
    </source>
</evidence>
<dbReference type="InterPro" id="IPR046851">
    <property type="entry name" value="NBCH_WD40"/>
</dbReference>
<dbReference type="CDD" id="cd06071">
    <property type="entry name" value="Beach"/>
    <property type="match status" value="1"/>
</dbReference>
<dbReference type="SMART" id="SM00320">
    <property type="entry name" value="WD40"/>
    <property type="match status" value="4"/>
</dbReference>
<dbReference type="GO" id="GO:0005829">
    <property type="term" value="C:cytosol"/>
    <property type="evidence" value="ECO:0007669"/>
    <property type="project" value="TreeGrafter"/>
</dbReference>
<evidence type="ECO:0000256" key="5">
    <source>
        <dbReference type="ARBA" id="ARBA00022824"/>
    </source>
</evidence>
<dbReference type="EMBL" id="JARO02001160">
    <property type="protein sequence ID" value="KPP76286.1"/>
    <property type="molecule type" value="Genomic_DNA"/>
</dbReference>
<dbReference type="SUPFAM" id="SSF81837">
    <property type="entry name" value="BEACH domain"/>
    <property type="match status" value="1"/>
</dbReference>
<dbReference type="SUPFAM" id="SSF50978">
    <property type="entry name" value="WD40 repeat-like"/>
    <property type="match status" value="1"/>
</dbReference>
<dbReference type="InterPro" id="IPR016024">
    <property type="entry name" value="ARM-type_fold"/>
</dbReference>
<dbReference type="InterPro" id="IPR036322">
    <property type="entry name" value="WD40_repeat_dom_sf"/>
</dbReference>
<organism evidence="11 12">
    <name type="scientific">Scleropages formosus</name>
    <name type="common">Asian bonytongue</name>
    <name type="synonym">Osteoglossum formosum</name>
    <dbReference type="NCBI Taxonomy" id="113540"/>
    <lineage>
        <taxon>Eukaryota</taxon>
        <taxon>Metazoa</taxon>
        <taxon>Chordata</taxon>
        <taxon>Craniata</taxon>
        <taxon>Vertebrata</taxon>
        <taxon>Euteleostomi</taxon>
        <taxon>Actinopterygii</taxon>
        <taxon>Neopterygii</taxon>
        <taxon>Teleostei</taxon>
        <taxon>Osteoglossocephala</taxon>
        <taxon>Osteoglossomorpha</taxon>
        <taxon>Osteoglossiformes</taxon>
        <taxon>Osteoglossidae</taxon>
        <taxon>Scleropages</taxon>
    </lineage>
</organism>
<dbReference type="GO" id="GO:0030099">
    <property type="term" value="P:myeloid cell differentiation"/>
    <property type="evidence" value="ECO:0007669"/>
    <property type="project" value="UniProtKB-ARBA"/>
</dbReference>
<dbReference type="PANTHER" id="PTHR13743:SF111">
    <property type="entry name" value="NEUROBEACHIN-LIKE PROTEIN 2"/>
    <property type="match status" value="1"/>
</dbReference>
<name>A0A0P7XIB0_SCLFO</name>
<feature type="compositionally biased region" description="Polar residues" evidence="8">
    <location>
        <begin position="1572"/>
        <end position="1581"/>
    </location>
</feature>
<dbReference type="InterPro" id="IPR036372">
    <property type="entry name" value="BEACH_dom_sf"/>
</dbReference>
<evidence type="ECO:0000256" key="6">
    <source>
        <dbReference type="ARBA" id="ARBA00068540"/>
    </source>
</evidence>
<dbReference type="STRING" id="113540.ENSSFOP00015002289"/>
<evidence type="ECO:0000259" key="10">
    <source>
        <dbReference type="PROSITE" id="PS51783"/>
    </source>
</evidence>
<keyword evidence="5" id="KW-0256">Endoplasmic reticulum</keyword>
<dbReference type="InterPro" id="IPR011993">
    <property type="entry name" value="PH-like_dom_sf"/>
</dbReference>
<dbReference type="Pfam" id="PF20426">
    <property type="entry name" value="NBCH_WD40"/>
    <property type="match status" value="1"/>
</dbReference>
<dbReference type="SMART" id="SM01026">
    <property type="entry name" value="Beach"/>
    <property type="match status" value="1"/>
</dbReference>
<dbReference type="InterPro" id="IPR031570">
    <property type="entry name" value="NBEA/BDCP_DUF4704"/>
</dbReference>
<dbReference type="Pfam" id="PF14844">
    <property type="entry name" value="PH_BEACH"/>
    <property type="match status" value="1"/>
</dbReference>
<dbReference type="GO" id="GO:0019901">
    <property type="term" value="F:protein kinase binding"/>
    <property type="evidence" value="ECO:0007669"/>
    <property type="project" value="TreeGrafter"/>
</dbReference>
<dbReference type="CDD" id="cd01201">
    <property type="entry name" value="PH_BEACH"/>
    <property type="match status" value="1"/>
</dbReference>
<evidence type="ECO:0000313" key="12">
    <source>
        <dbReference type="Proteomes" id="UP000034805"/>
    </source>
</evidence>
<dbReference type="GO" id="GO:0008104">
    <property type="term" value="P:intracellular protein localization"/>
    <property type="evidence" value="ECO:0007669"/>
    <property type="project" value="TreeGrafter"/>
</dbReference>
<dbReference type="SUPFAM" id="SSF50729">
    <property type="entry name" value="PH domain-like"/>
    <property type="match status" value="1"/>
</dbReference>
<proteinExistence type="inferred from homology"/>
<dbReference type="InterPro" id="IPR001680">
    <property type="entry name" value="WD40_rpt"/>
</dbReference>
<comment type="subcellular location">
    <subcellularLocation>
        <location evidence="1">Endoplasmic reticulum</location>
    </subcellularLocation>
</comment>
<keyword evidence="4" id="KW-0677">Repeat</keyword>
<dbReference type="FunFam" id="2.130.10.10:FF:001375">
    <property type="entry name" value="Neurobeachin-like protein 2"/>
    <property type="match status" value="1"/>
</dbReference>
<dbReference type="FunFam" id="2.30.29.30:FF:000301">
    <property type="entry name" value="Neurobeachin-like protein 2"/>
    <property type="match status" value="1"/>
</dbReference>
<reference evidence="11 12" key="1">
    <citation type="submission" date="2015-08" db="EMBL/GenBank/DDBJ databases">
        <title>The genome of the Asian arowana (Scleropages formosus).</title>
        <authorList>
            <person name="Tan M.H."/>
            <person name="Gan H.M."/>
            <person name="Croft L.J."/>
            <person name="Austin C.M."/>
        </authorList>
    </citation>
    <scope>NUCLEOTIDE SEQUENCE [LARGE SCALE GENOMIC DNA]</scope>
    <source>
        <strain evidence="11">Aro1</strain>
    </source>
</reference>
<dbReference type="PANTHER" id="PTHR13743">
    <property type="entry name" value="BEIGE/BEACH-RELATED"/>
    <property type="match status" value="1"/>
</dbReference>
<dbReference type="InterPro" id="IPR046852">
    <property type="entry name" value="Neurobeachin_a-sol"/>
</dbReference>
<dbReference type="Proteomes" id="UP000034805">
    <property type="component" value="Unassembled WGS sequence"/>
</dbReference>
<evidence type="ECO:0000256" key="4">
    <source>
        <dbReference type="ARBA" id="ARBA00022737"/>
    </source>
</evidence>
<dbReference type="Gene3D" id="1.10.1540.10">
    <property type="entry name" value="BEACH domain"/>
    <property type="match status" value="1"/>
</dbReference>
<evidence type="ECO:0000259" key="9">
    <source>
        <dbReference type="PROSITE" id="PS50197"/>
    </source>
</evidence>
<evidence type="ECO:0000256" key="3">
    <source>
        <dbReference type="ARBA" id="ARBA00022574"/>
    </source>
</evidence>
<dbReference type="GO" id="GO:0005783">
    <property type="term" value="C:endoplasmic reticulum"/>
    <property type="evidence" value="ECO:0007669"/>
    <property type="project" value="UniProtKB-SubCell"/>
</dbReference>
<evidence type="ECO:0000313" key="11">
    <source>
        <dbReference type="EMBL" id="KPP76286.1"/>
    </source>
</evidence>
<dbReference type="Pfam" id="PF02138">
    <property type="entry name" value="Beach"/>
    <property type="match status" value="1"/>
</dbReference>
<gene>
    <name evidence="11" type="ORF">Z043_104380</name>
</gene>
<feature type="compositionally biased region" description="Polar residues" evidence="8">
    <location>
        <begin position="1549"/>
        <end position="1565"/>
    </location>
</feature>
<evidence type="ECO:0000256" key="1">
    <source>
        <dbReference type="ARBA" id="ARBA00004240"/>
    </source>
</evidence>
<dbReference type="Pfam" id="PF16057">
    <property type="entry name" value="DUF4800"/>
    <property type="match status" value="1"/>
</dbReference>
<dbReference type="InterPro" id="IPR000409">
    <property type="entry name" value="BEACH_dom"/>
</dbReference>
<dbReference type="Gene3D" id="2.30.29.30">
    <property type="entry name" value="Pleckstrin-homology domain (PH domain)/Phosphotyrosine-binding domain (PTB)"/>
    <property type="match status" value="1"/>
</dbReference>
<evidence type="ECO:0000256" key="2">
    <source>
        <dbReference type="ARBA" id="ARBA00008498"/>
    </source>
</evidence>
<keyword evidence="3 7" id="KW-0853">WD repeat</keyword>
<feature type="domain" description="BEACH-type PH" evidence="10">
    <location>
        <begin position="2040"/>
        <end position="2140"/>
    </location>
</feature>
<comment type="similarity">
    <text evidence="2">Belongs to the WD repeat neurobeachin family.</text>
</comment>
<sequence>MVIVQREDGSAVSFVHLCCVLTLDVMDGDNLAVTQTRAVGRDGISQAPLQGRCLPVLFARPSFCFSEVGLRPGSPGSPNLPVCPRNETWTGPRMQSGSNQRVVQRARDVAYLQQWLEAFVASFEKLINVQSLEPRRPEESCSEVPLLPRDMLVFLSTQLWHSALHLSGQEQNSTAPHPLLLIKFFIIISRYLKKQVEDQRSLQTVVQYGLLLCESLFDPYQTWRRRLAGEEVSVLERSKHKFTPLPLPEELPALFHESLQDIEQLPEELTVRLVHLQGAVISGCKKNGLASITPQAVSDLISLLRAWCCRPSVEPKDPRLVRLTLQSLTSMVHLLHSSSPCQRQVEIQVVLDSFFRLLNWNRLPEMEQGDARGLEDSLITLQAHMLSAVPEILQCSDRPALQAIFLSNNCFEHILRLIQNSKVSRRGICVCTCGLRLYQGSRGRPEEQSACDLTTRLLTEVEVDQVWEKGSDAITVHALGVLTAIMANSTSSKEVFKERIGYSQLFDVLKSQGEPTKRLMQELMNMAVEGDYTQVALLGISNEQPLLLLLQWLPELASRELQLLVSQWLVAACGGSLACRTLAVEAGLLSTLLEVLANPERLDRQCAEALLSLMQDLGSLSLRPHELKELLRLLRVDSSTHPYCGRVVRALSAMAARESCSALQYFDLTPPMAGIMVPSIQRWPGNGFAFHAWLCLHSEFPTQHSAPNTPTTPTSPGHPVLPKGRRRKQLYSFFTSTGTGFEAFFTIEGMLVVAVCTRKDYMAVSLPKPLLNDCAWHSVDIVHIPGRRPFSQNQVTIYVDGVQRRTAHLRFPSLNETFTSCCIGSAGHRTTTTSTAGTSPTTPVATLTPTELPFPTQVPPLTRSQSIPASFAASQWMGSVPPSDVPVQTISAGLQDTEWGTPSSLDGLLGTAFICHEALQPTQVLVLHAAGPNSVSLFKPDGELSEINSKLLLYYTPQAFKNQICLDLAPNHQYDGRLTGHRVVNWDIKDVLGSVGGIGVLLPLLEQVSMMEPSEEGNQETSDLLGPELTSSSGPARMGLPLGKLIEGRLERNGVAAFLLMVKNLLKQHHVNQESLLHCHGPAIIGAMLQKVPSSMMDMSVLMACQLLLEQVSSEGNGVLLSQLYQHLLFDFRVWSNSHFAVRLSHVQQLSTVITEGKQRTRRKYGVQYLLDSIKTHYSVEKDGSPLSDELQTVQASLFQLVQDLLDKSPSPEELHSLLAFTITVGVEQQASRALMVLQSVLHHPPREQVVSVLLEWGVEQLYYLLFKPGFGDEVREEVFRVLCKVLKSERVSERSKQRVRLKDCSYLGLVCFLGDIPITMTTIRFLSEQVFTTDSTPNFRDLLAIVYLSHRADLIVRLDVCRKLFHLIHSSEDYVRQLARQPGWQDVLTKLYSRAASQSGSSPNSSLDPSQPLLRREGSLLEDGRAEVFLPYPSRDEEYEEGFSDLLPSPSVGGNCQLKNLGVSLNFKSFDSVEQSSRSSSTSNTVDIPGSRPEEEGVYQPLSPFGTSPFELDLNGTGNGSGGRASSSLPDTPSPLEHSRPFPGLQARKSSSLSNVLDDTSYSTEALPGDNISNTSNPQTPEEELCNLLTNIVFSVLWSGTEGNEDAVWRERGLVFSVLTTLGSSCQLVRPPDDIKRSLLEMMLESSLSDLRDAQGLSLPHCPSLVRLLRLLQDFLFAEGTDNQALWSEKIFEGVVNLLDKLKAWHYGTSSPGALELREMAQIGLRIIIGYIQQQHSQVYEMACVKLHSLLQTVLYLSWDEVCFLLGRLGAPLWQGKECSLPTTGAQTEAFSQLVPIVRTLLDQHAEPNMLHTLLPNLPPTNGSTTFAQDLQAYCCTQEWQDVYKQQIEPTMLQYELDTFGKSHDLMSNFWNSCFDALMSTAQKRDKDRTNCKTKFQEMVVEPYFKRLRSENSRYHASLKQSSSQQGVVWQHWKALHRLLASERGAWAHRVQPEVKWKLSNAETYSKMRLKLVPNYNYDPHYEASAQRDNMGSDSPRSLTEPLPLAVAKEAKVSEMEDDQLGEEDLRYLDNHVEGEDESQKEKLILSEDCELITIIAVVPGRLEVTTHHIYFYDGSCEKEETEEGIGFDFKRPLSQLREVHLRRYNLRRSAVEMFFIDQAHYFINFRKKVRNKVYSRILGLRPPNLFYFGSRSPQELLKASGLTQKWVCREISNFEYLMQLNTIAGRTYNDLSQYPVFPWVLCDYTSPTLDLEDPAVFRDLSKPIGVVNPRHAQNVKEKYESFEDPTGTIDKFHYGTHYSNAAGVMHYMIRVEPFTTLHIQLQSGRFDCADRQFHSVAAAWQARMESPADVKELIPEFFYFPEFLKNINGFDLGKLQMSQESVTDVVLPPWAESPEDFIRKHRKALESEHVSAHLHEWIDLIFGYKQRGQDAVDALNVFYYCTYEGAVDLDAIVNETERKALEGIISNFGQTPCQLLKEPHPPRMSAQSASRRQSRIDTLPPNLFEKLTKLKAFMEVVSDGVALVQAVVPRNQPRYITQGTDMLVTISANRLLGTHSWLPYDKNIANYFTFTKDPTVSNPKTQRFLAGPFSPGVDLGPRVLVVSSDGRLLFSGGHWDCSLRVTALSKGKLVGRICRHIDVVTCLALDLCGIYLISGSRDTTCIVWQVLQQGGFSSGLSPRPVQVLCGHDQEVTCVAISTELDMAVSGSKDGTLIVHSVRRGQFLHTLRPPCESCLPSRVTELQVGMEGHIVAQMVTEGRTPGQEKYFLHLYSVNGHQLASVPLEERVTALCLVPEYAITGSSEGNLEIRDLYNLKLAVPALALKVPILSISVTKESSHILVGLEDGKLIVVGAGQPGEVRSGQFSRRLWGSTRRISQVSSGETEYNPSGSPSNISVAMVPCVLTLYTPTCVGPTALSARGGTVEEQIFPLLLTRNTRTLSQHFALTNAYHPSLEQDVPQYFQI</sequence>
<dbReference type="Gene3D" id="2.130.10.10">
    <property type="entry name" value="YVTN repeat-like/Quinoprotein amine dehydrogenase"/>
    <property type="match status" value="1"/>
</dbReference>
<feature type="repeat" description="WD" evidence="7">
    <location>
        <begin position="2646"/>
        <end position="2687"/>
    </location>
</feature>
<protein>
    <recommendedName>
        <fullName evidence="6">Neurobeachin-like protein 2</fullName>
    </recommendedName>
</protein>
<dbReference type="InterPro" id="IPR023362">
    <property type="entry name" value="PH-BEACH_dom"/>
</dbReference>
<dbReference type="InterPro" id="IPR015943">
    <property type="entry name" value="WD40/YVTN_repeat-like_dom_sf"/>
</dbReference>
<accession>A0A0P7XIB0</accession>
<feature type="compositionally biased region" description="Low complexity" evidence="8">
    <location>
        <begin position="1474"/>
        <end position="1484"/>
    </location>
</feature>
<dbReference type="PROSITE" id="PS50197">
    <property type="entry name" value="BEACH"/>
    <property type="match status" value="1"/>
</dbReference>
<dbReference type="PROSITE" id="PS50082">
    <property type="entry name" value="WD_REPEATS_2"/>
    <property type="match status" value="1"/>
</dbReference>
<evidence type="ECO:0000256" key="8">
    <source>
        <dbReference type="SAM" id="MobiDB-lite"/>
    </source>
</evidence>
<dbReference type="InterPro" id="IPR050865">
    <property type="entry name" value="BEACH_Domain"/>
</dbReference>
<feature type="compositionally biased region" description="Polar residues" evidence="8">
    <location>
        <begin position="87"/>
        <end position="96"/>
    </location>
</feature>
<dbReference type="Pfam" id="PF20425">
    <property type="entry name" value="Neurobeachin"/>
    <property type="match status" value="1"/>
</dbReference>
<dbReference type="FunFam" id="1.10.1540.10:FF:000001">
    <property type="entry name" value="neurobeachin isoform X1"/>
    <property type="match status" value="1"/>
</dbReference>
<dbReference type="PROSITE" id="PS51783">
    <property type="entry name" value="PH_BEACH"/>
    <property type="match status" value="1"/>
</dbReference>
<feature type="domain" description="BEACH" evidence="9">
    <location>
        <begin position="2153"/>
        <end position="2445"/>
    </location>
</feature>
<dbReference type="GO" id="GO:0016020">
    <property type="term" value="C:membrane"/>
    <property type="evidence" value="ECO:0007669"/>
    <property type="project" value="TreeGrafter"/>
</dbReference>